<evidence type="ECO:0000256" key="6">
    <source>
        <dbReference type="ARBA" id="ARBA00022917"/>
    </source>
</evidence>
<dbReference type="HAMAP" id="MF_00049_B">
    <property type="entry name" value="Leu_tRNA_synth_B"/>
    <property type="match status" value="1"/>
</dbReference>
<reference evidence="14 15" key="1">
    <citation type="submission" date="2018-11" db="EMBL/GenBank/DDBJ databases">
        <title>Sequencing the genomes of 1000 actinobacteria strains.</title>
        <authorList>
            <person name="Klenk H.-P."/>
        </authorList>
    </citation>
    <scope>NUCLEOTIDE SEQUENCE [LARGE SCALE GENOMIC DNA]</scope>
    <source>
        <strain evidence="14 15">DSM 12652</strain>
    </source>
</reference>
<dbReference type="PRINTS" id="PR00985">
    <property type="entry name" value="TRNASYNTHLEU"/>
</dbReference>
<dbReference type="InterPro" id="IPR002302">
    <property type="entry name" value="Leu-tRNA-ligase"/>
</dbReference>
<dbReference type="GO" id="GO:0005829">
    <property type="term" value="C:cytosol"/>
    <property type="evidence" value="ECO:0007669"/>
    <property type="project" value="TreeGrafter"/>
</dbReference>
<dbReference type="Pfam" id="PF08264">
    <property type="entry name" value="Anticodon_1"/>
    <property type="match status" value="1"/>
</dbReference>
<dbReference type="CDD" id="cd00812">
    <property type="entry name" value="LeuRS_core"/>
    <property type="match status" value="1"/>
</dbReference>
<keyword evidence="15" id="KW-1185">Reference proteome</keyword>
<evidence type="ECO:0000259" key="11">
    <source>
        <dbReference type="Pfam" id="PF00133"/>
    </source>
</evidence>
<keyword evidence="4 9" id="KW-0547">Nucleotide-binding</keyword>
<dbReference type="GO" id="GO:0005524">
    <property type="term" value="F:ATP binding"/>
    <property type="evidence" value="ECO:0007669"/>
    <property type="project" value="UniProtKB-UniRule"/>
</dbReference>
<evidence type="ECO:0000256" key="7">
    <source>
        <dbReference type="ARBA" id="ARBA00023146"/>
    </source>
</evidence>
<accession>A0A3N2CVN8</accession>
<dbReference type="EC" id="6.1.1.4" evidence="9"/>
<feature type="domain" description="Methionyl/Valyl/Leucyl/Isoleucyl-tRNA synthetase anticodon-binding" evidence="12">
    <location>
        <begin position="663"/>
        <end position="785"/>
    </location>
</feature>
<dbReference type="SUPFAM" id="SSF50677">
    <property type="entry name" value="ValRS/IleRS/LeuRS editing domain"/>
    <property type="match status" value="1"/>
</dbReference>
<feature type="binding site" evidence="9">
    <location>
        <position position="593"/>
    </location>
    <ligand>
        <name>ATP</name>
        <dbReference type="ChEBI" id="CHEBI:30616"/>
    </ligand>
</feature>
<dbReference type="InterPro" id="IPR001412">
    <property type="entry name" value="aa-tRNA-synth_I_CS"/>
</dbReference>
<comment type="similarity">
    <text evidence="1 9 10">Belongs to the class-I aminoacyl-tRNA synthetase family.</text>
</comment>
<feature type="domain" description="Aminoacyl-tRNA synthetase class Ia" evidence="11">
    <location>
        <begin position="428"/>
        <end position="629"/>
    </location>
</feature>
<dbReference type="Gene3D" id="1.10.730.10">
    <property type="entry name" value="Isoleucyl-tRNA Synthetase, Domain 1"/>
    <property type="match status" value="1"/>
</dbReference>
<dbReference type="InterPro" id="IPR013155">
    <property type="entry name" value="M/V/L/I-tRNA-synth_anticd-bd"/>
</dbReference>
<dbReference type="InterPro" id="IPR002300">
    <property type="entry name" value="aa-tRNA-synth_Ia"/>
</dbReference>
<dbReference type="OrthoDB" id="9810365at2"/>
<name>A0A3N2CVN8_9ACTN</name>
<keyword evidence="5 9" id="KW-0067">ATP-binding</keyword>
<organism evidence="14 15">
    <name type="scientific">Nocardioides aurantiacus</name>
    <dbReference type="NCBI Taxonomy" id="86796"/>
    <lineage>
        <taxon>Bacteria</taxon>
        <taxon>Bacillati</taxon>
        <taxon>Actinomycetota</taxon>
        <taxon>Actinomycetes</taxon>
        <taxon>Propionibacteriales</taxon>
        <taxon>Nocardioidaceae</taxon>
        <taxon>Nocardioides</taxon>
    </lineage>
</organism>
<dbReference type="InterPro" id="IPR009008">
    <property type="entry name" value="Val/Leu/Ile-tRNA-synth_edit"/>
</dbReference>
<comment type="catalytic activity">
    <reaction evidence="8 9">
        <text>tRNA(Leu) + L-leucine + ATP = L-leucyl-tRNA(Leu) + AMP + diphosphate</text>
        <dbReference type="Rhea" id="RHEA:11688"/>
        <dbReference type="Rhea" id="RHEA-COMP:9613"/>
        <dbReference type="Rhea" id="RHEA-COMP:9622"/>
        <dbReference type="ChEBI" id="CHEBI:30616"/>
        <dbReference type="ChEBI" id="CHEBI:33019"/>
        <dbReference type="ChEBI" id="CHEBI:57427"/>
        <dbReference type="ChEBI" id="CHEBI:78442"/>
        <dbReference type="ChEBI" id="CHEBI:78494"/>
        <dbReference type="ChEBI" id="CHEBI:456215"/>
        <dbReference type="EC" id="6.1.1.4"/>
    </reaction>
</comment>
<dbReference type="InterPro" id="IPR014729">
    <property type="entry name" value="Rossmann-like_a/b/a_fold"/>
</dbReference>
<evidence type="ECO:0000256" key="5">
    <source>
        <dbReference type="ARBA" id="ARBA00022840"/>
    </source>
</evidence>
<dbReference type="Pfam" id="PF00133">
    <property type="entry name" value="tRNA-synt_1"/>
    <property type="match status" value="2"/>
</dbReference>
<dbReference type="SUPFAM" id="SSF52374">
    <property type="entry name" value="Nucleotidylyl transferase"/>
    <property type="match status" value="1"/>
</dbReference>
<protein>
    <recommendedName>
        <fullName evidence="9">Leucine--tRNA ligase</fullName>
        <ecNumber evidence="9">6.1.1.4</ecNumber>
    </recommendedName>
    <alternativeName>
        <fullName evidence="9">Leucyl-tRNA synthetase</fullName>
        <shortName evidence="9">LeuRS</shortName>
    </alternativeName>
</protein>
<dbReference type="PANTHER" id="PTHR43740:SF2">
    <property type="entry name" value="LEUCINE--TRNA LIGASE, MITOCHONDRIAL"/>
    <property type="match status" value="1"/>
</dbReference>
<dbReference type="PROSITE" id="PS00178">
    <property type="entry name" value="AA_TRNA_LIGASE_I"/>
    <property type="match status" value="1"/>
</dbReference>
<dbReference type="PANTHER" id="PTHR43740">
    <property type="entry name" value="LEUCYL-TRNA SYNTHETASE"/>
    <property type="match status" value="1"/>
</dbReference>
<dbReference type="SUPFAM" id="SSF47323">
    <property type="entry name" value="Anticodon-binding domain of a subclass of class I aminoacyl-tRNA synthetases"/>
    <property type="match status" value="1"/>
</dbReference>
<evidence type="ECO:0000256" key="8">
    <source>
        <dbReference type="ARBA" id="ARBA00047469"/>
    </source>
</evidence>
<evidence type="ECO:0000259" key="13">
    <source>
        <dbReference type="Pfam" id="PF13603"/>
    </source>
</evidence>
<dbReference type="FunFam" id="3.40.50.620:FF:000003">
    <property type="entry name" value="Leucine--tRNA ligase"/>
    <property type="match status" value="1"/>
</dbReference>
<proteinExistence type="inferred from homology"/>
<dbReference type="RefSeq" id="WP_123391199.1">
    <property type="nucleotide sequence ID" value="NZ_RKHO01000001.1"/>
</dbReference>
<keyword evidence="2 9" id="KW-0963">Cytoplasm</keyword>
<dbReference type="GO" id="GO:0004823">
    <property type="term" value="F:leucine-tRNA ligase activity"/>
    <property type="evidence" value="ECO:0007669"/>
    <property type="project" value="UniProtKB-UniRule"/>
</dbReference>
<dbReference type="Gene3D" id="3.10.20.590">
    <property type="match status" value="1"/>
</dbReference>
<comment type="subcellular location">
    <subcellularLocation>
        <location evidence="9">Cytoplasm</location>
    </subcellularLocation>
</comment>
<feature type="domain" description="Leucyl-tRNA synthetase editing" evidence="13">
    <location>
        <begin position="229"/>
        <end position="413"/>
    </location>
</feature>
<evidence type="ECO:0000259" key="12">
    <source>
        <dbReference type="Pfam" id="PF08264"/>
    </source>
</evidence>
<evidence type="ECO:0000313" key="15">
    <source>
        <dbReference type="Proteomes" id="UP000281738"/>
    </source>
</evidence>
<dbReference type="Proteomes" id="UP000281738">
    <property type="component" value="Unassembled WGS sequence"/>
</dbReference>
<dbReference type="GO" id="GO:0006429">
    <property type="term" value="P:leucyl-tRNA aminoacylation"/>
    <property type="evidence" value="ECO:0007669"/>
    <property type="project" value="UniProtKB-UniRule"/>
</dbReference>
<dbReference type="Pfam" id="PF13603">
    <property type="entry name" value="tRNA-synt_1_2"/>
    <property type="match status" value="1"/>
</dbReference>
<dbReference type="InterPro" id="IPR009080">
    <property type="entry name" value="tRNAsynth_Ia_anticodon-bd"/>
</dbReference>
<comment type="caution">
    <text evidence="14">The sequence shown here is derived from an EMBL/GenBank/DDBJ whole genome shotgun (WGS) entry which is preliminary data.</text>
</comment>
<gene>
    <name evidence="9" type="primary">leuS</name>
    <name evidence="14" type="ORF">EDD33_2480</name>
</gene>
<keyword evidence="6 9" id="KW-0648">Protein biosynthesis</keyword>
<evidence type="ECO:0000256" key="9">
    <source>
        <dbReference type="HAMAP-Rule" id="MF_00049"/>
    </source>
</evidence>
<dbReference type="FunFam" id="1.10.730.10:FF:000002">
    <property type="entry name" value="Leucine--tRNA ligase"/>
    <property type="match status" value="1"/>
</dbReference>
<evidence type="ECO:0000256" key="2">
    <source>
        <dbReference type="ARBA" id="ARBA00022490"/>
    </source>
</evidence>
<evidence type="ECO:0000313" key="14">
    <source>
        <dbReference type="EMBL" id="ROR91610.1"/>
    </source>
</evidence>
<dbReference type="EMBL" id="RKHO01000001">
    <property type="protein sequence ID" value="ROR91610.1"/>
    <property type="molecule type" value="Genomic_DNA"/>
</dbReference>
<dbReference type="Gene3D" id="3.90.740.10">
    <property type="entry name" value="Valyl/Leucyl/Isoleucyl-tRNA synthetase, editing domain"/>
    <property type="match status" value="1"/>
</dbReference>
<feature type="short sequence motif" description="'HIGH' region" evidence="9">
    <location>
        <begin position="49"/>
        <end position="59"/>
    </location>
</feature>
<dbReference type="AlphaFoldDB" id="A0A3N2CVN8"/>
<sequence>MSEHDTDGTARYDVQAAEEKWQRVWAELDPFRADDDSPREKRYALTMFPYPSGDLHMGHAEVTALHDVVARHWWQRGYEVLNPMGWDSFGLPAENAAIRNDAHPADYTYGNIATQLASFQRYGVAVDWSRRFNTSDPTYYRWTQWLFLQLHAQGLAYRKNSAVNWCPHDQTVLANEQVVDGACERCGAEVTKRELTQWYFRTTAYAQELLDSLDDLQPTWSDKVVNAQRNWIGRSEGAHVDFPVEGREEPITVYTTRPDTLFGATFMVVAADAALAAELVTDEQRGALEDYLVEVRKESDISRLSTERPKTGVFLGVHATNPLTGTPLPVYAADYVLADYGTGAIMAVPGQDQRDWDFAAAFDLPVVRTVQPPEDFDGEAFTGDGPAINSANDEIDLSGMGVTEAKSTTIAYLEGQGLGRGTVNFRLRDWLLSRQRYWGAPIPIIHCPVDGEVPVPEDQLPVELPELRGADLKPKGTSPLGAATDWVNVTCPTCGGPATRDTDTMDTFVDSSWYFLRYLSPQDDTQAFDKGLADAWGPVDLYVGGDEHAVLHLLYARFFTKALRDIGLVSWDEPFSAYLSQGKVVNNGRKMSKSLGNGVSLGEQLSEFGVDAVRLTLVFASPPEDDIDWADVSPGGSARFLQRAWRLSGDVTSPAGTDPAGGDAALRRQTHKTVREAEQLIASHRFNVVVARTMELVNATRKAIDSGVGPADPAVREATETVAVLLSLVAPYTAEEMWERLGHEPTVARVPWPVVDEALLVEESVTAVVQVQGKVRARLEVAPDVSEADLEAAALADPAVQRALEGKQVRKVIVRAPKLVNVVAG</sequence>
<evidence type="ECO:0000256" key="4">
    <source>
        <dbReference type="ARBA" id="ARBA00022741"/>
    </source>
</evidence>
<dbReference type="CDD" id="cd07958">
    <property type="entry name" value="Anticodon_Ia_Leu_BEm"/>
    <property type="match status" value="1"/>
</dbReference>
<keyword evidence="3 9" id="KW-0436">Ligase</keyword>
<dbReference type="NCBIfam" id="TIGR00396">
    <property type="entry name" value="leuS_bact"/>
    <property type="match status" value="1"/>
</dbReference>
<dbReference type="Gene3D" id="3.40.50.620">
    <property type="entry name" value="HUPs"/>
    <property type="match status" value="2"/>
</dbReference>
<feature type="domain" description="Aminoacyl-tRNA synthetase class Ia" evidence="11">
    <location>
        <begin position="21"/>
        <end position="223"/>
    </location>
</feature>
<evidence type="ECO:0000256" key="3">
    <source>
        <dbReference type="ARBA" id="ARBA00022598"/>
    </source>
</evidence>
<feature type="short sequence motif" description="'KMSKS' region" evidence="9">
    <location>
        <begin position="590"/>
        <end position="594"/>
    </location>
</feature>
<evidence type="ECO:0000256" key="1">
    <source>
        <dbReference type="ARBA" id="ARBA00005594"/>
    </source>
</evidence>
<dbReference type="FunFam" id="3.40.50.620:FF:000056">
    <property type="entry name" value="Leucine--tRNA ligase"/>
    <property type="match status" value="1"/>
</dbReference>
<dbReference type="GO" id="GO:0002161">
    <property type="term" value="F:aminoacyl-tRNA deacylase activity"/>
    <property type="evidence" value="ECO:0007669"/>
    <property type="project" value="InterPro"/>
</dbReference>
<evidence type="ECO:0000256" key="10">
    <source>
        <dbReference type="RuleBase" id="RU363035"/>
    </source>
</evidence>
<keyword evidence="7 9" id="KW-0030">Aminoacyl-tRNA synthetase</keyword>
<dbReference type="InterPro" id="IPR025709">
    <property type="entry name" value="Leu_tRNA-synth_edit"/>
</dbReference>